<evidence type="ECO:0000313" key="10">
    <source>
        <dbReference type="EMBL" id="KAL3822504.1"/>
    </source>
</evidence>
<dbReference type="GO" id="GO:0006508">
    <property type="term" value="P:proteolysis"/>
    <property type="evidence" value="ECO:0007669"/>
    <property type="project" value="UniProtKB-KW"/>
</dbReference>
<accession>A0ABD3SD94</accession>
<dbReference type="SUPFAM" id="SSF54001">
    <property type="entry name" value="Cysteine proteinases"/>
    <property type="match status" value="1"/>
</dbReference>
<feature type="region of interest" description="Disordered" evidence="8">
    <location>
        <begin position="1"/>
        <end position="34"/>
    </location>
</feature>
<feature type="domain" description="USP" evidence="9">
    <location>
        <begin position="65"/>
        <end position="597"/>
    </location>
</feature>
<keyword evidence="7" id="KW-0788">Thiol protease</keyword>
<sequence>MSYLESLAEGNGTGRSGLHPRNDDDDDDRGGRWGCGKNVVSVPSALLRTLRYVNGHDDGGVGLEGGWSSGKATTATVRSLLSSLLLMSSRPDRDVRTIMDAVAAYHPQFRSRNALSSLSLSMAMAGAHEQQDSHEFFLALMDVLSMPTTTTSEGGGDGICYGGEGPYFGTGDGGGRVGLSGIIHGAVDTVAAAAAAVRQERDVEFTKGRRLATTDEFEEEKKHEDNNHNAMEEKEEEVKEEDKKEDCSHPTPSRSFVMPIVCPPSQFPKRATAFPAGFVPPTAPSRRGRNNPFDGWVGSTIKCASCRHVRPVRATPFLGLSLPITNVRSEFVEDYLAAEYGGFRGAERVMDVRCLSCGVMKRARELEMEAAVIDGAISSIRRRRCGIHRGDDDADIAALVRESHLTRRKIAVLGALDPDDADDDNALDYEDDDGDSVRGMDSGIVYPTSRINPIRGDAYRASLLMRPPEVLCIHIQRRHYDPSSGKILKVTRHIRFGDRLDLSPYCAYGVVSFEEEEDRRILPAATSRSDCSARKIPYELMSVIEHVGNACGGHYQTYRRVDSERKEWVIVSDENVASRTWNDVRRCQAYMLFYVATSSINE</sequence>
<dbReference type="PANTHER" id="PTHR24006:SF888">
    <property type="entry name" value="UBIQUITIN CARBOXYL-TERMINAL HYDROLASE 30"/>
    <property type="match status" value="1"/>
</dbReference>
<dbReference type="PANTHER" id="PTHR24006">
    <property type="entry name" value="UBIQUITIN CARBOXYL-TERMINAL HYDROLASE"/>
    <property type="match status" value="1"/>
</dbReference>
<evidence type="ECO:0000313" key="11">
    <source>
        <dbReference type="Proteomes" id="UP001530377"/>
    </source>
</evidence>
<dbReference type="AlphaFoldDB" id="A0ABD3SD94"/>
<dbReference type="InterPro" id="IPR050164">
    <property type="entry name" value="Peptidase_C19"/>
</dbReference>
<dbReference type="InterPro" id="IPR038765">
    <property type="entry name" value="Papain-like_cys_pep_sf"/>
</dbReference>
<comment type="caution">
    <text evidence="10">The sequence shown here is derived from an EMBL/GenBank/DDBJ whole genome shotgun (WGS) entry which is preliminary data.</text>
</comment>
<dbReference type="CDD" id="cd02257">
    <property type="entry name" value="Peptidase_C19"/>
    <property type="match status" value="1"/>
</dbReference>
<keyword evidence="4" id="KW-0645">Protease</keyword>
<dbReference type="Proteomes" id="UP001530377">
    <property type="component" value="Unassembled WGS sequence"/>
</dbReference>
<dbReference type="EMBL" id="JALLPB020000064">
    <property type="protein sequence ID" value="KAL3822504.1"/>
    <property type="molecule type" value="Genomic_DNA"/>
</dbReference>
<dbReference type="InterPro" id="IPR028889">
    <property type="entry name" value="USP"/>
</dbReference>
<keyword evidence="5" id="KW-0833">Ubl conjugation pathway</keyword>
<feature type="compositionally biased region" description="Basic and acidic residues" evidence="8">
    <location>
        <begin position="219"/>
        <end position="248"/>
    </location>
</feature>
<dbReference type="Gene3D" id="3.90.70.10">
    <property type="entry name" value="Cysteine proteinases"/>
    <property type="match status" value="1"/>
</dbReference>
<evidence type="ECO:0000256" key="8">
    <source>
        <dbReference type="SAM" id="MobiDB-lite"/>
    </source>
</evidence>
<dbReference type="EC" id="3.4.19.12" evidence="3"/>
<evidence type="ECO:0000256" key="4">
    <source>
        <dbReference type="ARBA" id="ARBA00022670"/>
    </source>
</evidence>
<dbReference type="InterPro" id="IPR001394">
    <property type="entry name" value="Peptidase_C19_UCH"/>
</dbReference>
<keyword evidence="6" id="KW-0378">Hydrolase</keyword>
<dbReference type="PROSITE" id="PS50235">
    <property type="entry name" value="USP_3"/>
    <property type="match status" value="1"/>
</dbReference>
<reference evidence="10 11" key="1">
    <citation type="submission" date="2024-10" db="EMBL/GenBank/DDBJ databases">
        <title>Updated reference genomes for cyclostephanoid diatoms.</title>
        <authorList>
            <person name="Roberts W.R."/>
            <person name="Alverson A.J."/>
        </authorList>
    </citation>
    <scope>NUCLEOTIDE SEQUENCE [LARGE SCALE GENOMIC DNA]</scope>
    <source>
        <strain evidence="10 11">AJA228-03</strain>
    </source>
</reference>
<dbReference type="InterPro" id="IPR018200">
    <property type="entry name" value="USP_CS"/>
</dbReference>
<evidence type="ECO:0000256" key="5">
    <source>
        <dbReference type="ARBA" id="ARBA00022786"/>
    </source>
</evidence>
<keyword evidence="11" id="KW-1185">Reference proteome</keyword>
<name>A0ABD3SD94_9STRA</name>
<evidence type="ECO:0000259" key="9">
    <source>
        <dbReference type="PROSITE" id="PS50235"/>
    </source>
</evidence>
<evidence type="ECO:0000256" key="6">
    <source>
        <dbReference type="ARBA" id="ARBA00022801"/>
    </source>
</evidence>
<evidence type="ECO:0000256" key="7">
    <source>
        <dbReference type="ARBA" id="ARBA00022807"/>
    </source>
</evidence>
<evidence type="ECO:0000256" key="3">
    <source>
        <dbReference type="ARBA" id="ARBA00012759"/>
    </source>
</evidence>
<evidence type="ECO:0000256" key="2">
    <source>
        <dbReference type="ARBA" id="ARBA00009085"/>
    </source>
</evidence>
<comment type="similarity">
    <text evidence="2">Belongs to the peptidase C19 family.</text>
</comment>
<dbReference type="Pfam" id="PF00443">
    <property type="entry name" value="UCH"/>
    <property type="match status" value="1"/>
</dbReference>
<feature type="region of interest" description="Disordered" evidence="8">
    <location>
        <begin position="206"/>
        <end position="252"/>
    </location>
</feature>
<evidence type="ECO:0000256" key="1">
    <source>
        <dbReference type="ARBA" id="ARBA00000707"/>
    </source>
</evidence>
<proteinExistence type="inferred from homology"/>
<dbReference type="PROSITE" id="PS00973">
    <property type="entry name" value="USP_2"/>
    <property type="match status" value="1"/>
</dbReference>
<organism evidence="10 11">
    <name type="scientific">Cyclostephanos tholiformis</name>
    <dbReference type="NCBI Taxonomy" id="382380"/>
    <lineage>
        <taxon>Eukaryota</taxon>
        <taxon>Sar</taxon>
        <taxon>Stramenopiles</taxon>
        <taxon>Ochrophyta</taxon>
        <taxon>Bacillariophyta</taxon>
        <taxon>Coscinodiscophyceae</taxon>
        <taxon>Thalassiosirophycidae</taxon>
        <taxon>Stephanodiscales</taxon>
        <taxon>Stephanodiscaceae</taxon>
        <taxon>Cyclostephanos</taxon>
    </lineage>
</organism>
<gene>
    <name evidence="10" type="ORF">ACHAXA_002522</name>
</gene>
<comment type="catalytic activity">
    <reaction evidence="1">
        <text>Thiol-dependent hydrolysis of ester, thioester, amide, peptide and isopeptide bonds formed by the C-terminal Gly of ubiquitin (a 76-residue protein attached to proteins as an intracellular targeting signal).</text>
        <dbReference type="EC" id="3.4.19.12"/>
    </reaction>
</comment>
<dbReference type="GO" id="GO:0004843">
    <property type="term" value="F:cysteine-type deubiquitinase activity"/>
    <property type="evidence" value="ECO:0007669"/>
    <property type="project" value="UniProtKB-EC"/>
</dbReference>
<protein>
    <recommendedName>
        <fullName evidence="3">ubiquitinyl hydrolase 1</fullName>
        <ecNumber evidence="3">3.4.19.12</ecNumber>
    </recommendedName>
</protein>